<evidence type="ECO:0000256" key="1">
    <source>
        <dbReference type="SAM" id="SignalP"/>
    </source>
</evidence>
<evidence type="ECO:0000313" key="2">
    <source>
        <dbReference type="EMBL" id="AKU69206.1"/>
    </source>
</evidence>
<dbReference type="AlphaFoldDB" id="A0A0K1NKJ3"/>
<dbReference type="Proteomes" id="UP000060345">
    <property type="component" value="Chromosome 1"/>
</dbReference>
<dbReference type="EMBL" id="CP012074">
    <property type="protein sequence ID" value="AKU69206.1"/>
    <property type="molecule type" value="Genomic_DNA"/>
</dbReference>
<name>A0A0K1NKJ3_9BACT</name>
<organism evidence="2 4">
    <name type="scientific">Prevotella fusca JCM 17724</name>
    <dbReference type="NCBI Taxonomy" id="1236517"/>
    <lineage>
        <taxon>Bacteria</taxon>
        <taxon>Pseudomonadati</taxon>
        <taxon>Bacteroidota</taxon>
        <taxon>Bacteroidia</taxon>
        <taxon>Bacteroidales</taxon>
        <taxon>Prevotellaceae</taxon>
        <taxon>Prevotella</taxon>
    </lineage>
</organism>
<accession>A0A0K1NKJ3</accession>
<dbReference type="PROSITE" id="PS51257">
    <property type="entry name" value="PROKAR_LIPOPROTEIN"/>
    <property type="match status" value="1"/>
</dbReference>
<dbReference type="STRING" id="1236517.ADJ77_05195"/>
<protein>
    <recommendedName>
        <fullName evidence="6">Lipoprotein</fullName>
    </recommendedName>
</protein>
<evidence type="ECO:0000313" key="4">
    <source>
        <dbReference type="Proteomes" id="UP000060345"/>
    </source>
</evidence>
<evidence type="ECO:0000313" key="3">
    <source>
        <dbReference type="EMBL" id="QUB86835.1"/>
    </source>
</evidence>
<reference evidence="3 5" key="2">
    <citation type="submission" date="2021-03" db="EMBL/GenBank/DDBJ databases">
        <title>Human Oral Microbial Genomes.</title>
        <authorList>
            <person name="Johnston C.D."/>
            <person name="Chen T."/>
            <person name="Dewhirst F.E."/>
        </authorList>
    </citation>
    <scope>NUCLEOTIDE SEQUENCE [LARGE SCALE GENOMIC DNA]</scope>
    <source>
        <strain evidence="3 5">W1435</strain>
    </source>
</reference>
<proteinExistence type="predicted"/>
<keyword evidence="5" id="KW-1185">Reference proteome</keyword>
<dbReference type="Proteomes" id="UP000682005">
    <property type="component" value="Chromosome 1"/>
</dbReference>
<dbReference type="EMBL" id="CP072370">
    <property type="protein sequence ID" value="QUB86835.1"/>
    <property type="molecule type" value="Genomic_DNA"/>
</dbReference>
<evidence type="ECO:0000313" key="5">
    <source>
        <dbReference type="Proteomes" id="UP000682005"/>
    </source>
</evidence>
<dbReference type="OrthoDB" id="1068009at2"/>
<evidence type="ECO:0008006" key="6">
    <source>
        <dbReference type="Google" id="ProtNLM"/>
    </source>
</evidence>
<sequence length="177" mass="19957">MKKVLYCLICLIGLSACSSENVVLDALKVYDLTNSACKVALSKTESRSDFYQEYDTRPATLGIELGKDGTAQCKIENVKDNCAIRERFVNVTNHDNQITLIIYHNGNIDSWADCTCDYDVDFKMSKLSSGNYHLKVYYAGTDMKCMEEYVMYNGQISIEKNKKTSVKFNSGKSLPEC</sequence>
<gene>
    <name evidence="2" type="ORF">ADJ77_05195</name>
    <name evidence="3" type="ORF">J5A51_12290</name>
</gene>
<feature type="chain" id="PRO_5044544562" description="Lipoprotein" evidence="1">
    <location>
        <begin position="19"/>
        <end position="177"/>
    </location>
</feature>
<keyword evidence="1" id="KW-0732">Signal</keyword>
<feature type="signal peptide" evidence="1">
    <location>
        <begin position="1"/>
        <end position="18"/>
    </location>
</feature>
<dbReference type="RefSeq" id="WP_025077891.1">
    <property type="nucleotide sequence ID" value="NZ_BAKO01000005.1"/>
</dbReference>
<reference evidence="2 4" key="1">
    <citation type="submission" date="2015-07" db="EMBL/GenBank/DDBJ databases">
        <authorList>
            <person name="Noorani M."/>
        </authorList>
    </citation>
    <scope>NUCLEOTIDE SEQUENCE [LARGE SCALE GENOMIC DNA]</scope>
    <source>
        <strain evidence="2 4">W1435</strain>
    </source>
</reference>
<dbReference type="KEGG" id="pfus:ADJ77_05195"/>